<keyword evidence="3" id="KW-0238">DNA-binding</keyword>
<proteinExistence type="inferred from homology"/>
<feature type="domain" description="RNA-binding S4" evidence="6">
    <location>
        <begin position="4"/>
        <end position="67"/>
    </location>
</feature>
<evidence type="ECO:0000256" key="5">
    <source>
        <dbReference type="SAM" id="MobiDB-lite"/>
    </source>
</evidence>
<keyword evidence="2 4" id="KW-0694">RNA-binding</keyword>
<accession>A0ABY6MN25</accession>
<organism evidence="7 8">
    <name type="scientific">Caldimonas aquatica</name>
    <dbReference type="NCBI Taxonomy" id="376175"/>
    <lineage>
        <taxon>Bacteria</taxon>
        <taxon>Pseudomonadati</taxon>
        <taxon>Pseudomonadota</taxon>
        <taxon>Betaproteobacteria</taxon>
        <taxon>Burkholderiales</taxon>
        <taxon>Sphaerotilaceae</taxon>
        <taxon>Caldimonas</taxon>
    </lineage>
</organism>
<dbReference type="SMART" id="SM00363">
    <property type="entry name" value="S4"/>
    <property type="match status" value="1"/>
</dbReference>
<evidence type="ECO:0000259" key="6">
    <source>
        <dbReference type="SMART" id="SM00363"/>
    </source>
</evidence>
<dbReference type="CDD" id="cd00165">
    <property type="entry name" value="S4"/>
    <property type="match status" value="1"/>
</dbReference>
<reference evidence="7" key="1">
    <citation type="submission" date="2022-10" db="EMBL/GenBank/DDBJ databases">
        <title>Complete genome sequence of Schlegelella aquatica LMG 23380.</title>
        <authorList>
            <person name="Musilova J."/>
            <person name="Kourilova X."/>
            <person name="Bezdicek M."/>
            <person name="Hermankova K."/>
            <person name="Obruca S."/>
            <person name="Sedlar K."/>
        </authorList>
    </citation>
    <scope>NUCLEOTIDE SEQUENCE</scope>
    <source>
        <strain evidence="7">LMG 23380</strain>
    </source>
</reference>
<evidence type="ECO:0000256" key="4">
    <source>
        <dbReference type="PROSITE-ProRule" id="PRU00182"/>
    </source>
</evidence>
<dbReference type="PIRSF" id="PIRSF016821">
    <property type="entry name" value="HSP15"/>
    <property type="match status" value="1"/>
</dbReference>
<dbReference type="EMBL" id="CP110257">
    <property type="protein sequence ID" value="UZD53903.1"/>
    <property type="molecule type" value="Genomic_DNA"/>
</dbReference>
<sequence>MDSVRLDKWLWAARFYKTRTLATDEIDKGRVKVNDQAAKPSREVRAGDRVELRQGAVVRTVVVKGLSQVRGPAPVAQQLYEETAESLRAREEHARQRRYWADPSVAIEHGRPTKRDRRQLAEWQRWSASLEDD</sequence>
<evidence type="ECO:0000256" key="2">
    <source>
        <dbReference type="ARBA" id="ARBA00022884"/>
    </source>
</evidence>
<dbReference type="Gene3D" id="3.10.290.10">
    <property type="entry name" value="RNA-binding S4 domain"/>
    <property type="match status" value="1"/>
</dbReference>
<name>A0ABY6MN25_9BURK</name>
<evidence type="ECO:0000256" key="3">
    <source>
        <dbReference type="ARBA" id="ARBA00023125"/>
    </source>
</evidence>
<dbReference type="Proteomes" id="UP001163266">
    <property type="component" value="Chromosome"/>
</dbReference>
<dbReference type="RefSeq" id="WP_264891472.1">
    <property type="nucleotide sequence ID" value="NZ_CP110257.1"/>
</dbReference>
<protein>
    <submittedName>
        <fullName evidence="7">RNA-binding S4 domain-containing protein</fullName>
    </submittedName>
</protein>
<dbReference type="InterPro" id="IPR025708">
    <property type="entry name" value="HSP15"/>
</dbReference>
<evidence type="ECO:0000256" key="1">
    <source>
        <dbReference type="ARBA" id="ARBA00008396"/>
    </source>
</evidence>
<evidence type="ECO:0000313" key="7">
    <source>
        <dbReference type="EMBL" id="UZD53903.1"/>
    </source>
</evidence>
<dbReference type="InterPro" id="IPR002942">
    <property type="entry name" value="S4_RNA-bd"/>
</dbReference>
<comment type="similarity">
    <text evidence="1">Belongs to the HSP15 family.</text>
</comment>
<dbReference type="SUPFAM" id="SSF55174">
    <property type="entry name" value="Alpha-L RNA-binding motif"/>
    <property type="match status" value="1"/>
</dbReference>
<evidence type="ECO:0000313" key="8">
    <source>
        <dbReference type="Proteomes" id="UP001163266"/>
    </source>
</evidence>
<gene>
    <name evidence="7" type="ORF">OMP39_09375</name>
</gene>
<dbReference type="InterPro" id="IPR036986">
    <property type="entry name" value="S4_RNA-bd_sf"/>
</dbReference>
<dbReference type="PROSITE" id="PS50889">
    <property type="entry name" value="S4"/>
    <property type="match status" value="1"/>
</dbReference>
<feature type="region of interest" description="Disordered" evidence="5">
    <location>
        <begin position="92"/>
        <end position="119"/>
    </location>
</feature>
<dbReference type="Pfam" id="PF01479">
    <property type="entry name" value="S4"/>
    <property type="match status" value="1"/>
</dbReference>
<keyword evidence="8" id="KW-1185">Reference proteome</keyword>